<feature type="transmembrane region" description="Helical" evidence="6">
    <location>
        <begin position="12"/>
        <end position="33"/>
    </location>
</feature>
<dbReference type="GO" id="GO:0005384">
    <property type="term" value="F:manganese ion transmembrane transporter activity"/>
    <property type="evidence" value="ECO:0007669"/>
    <property type="project" value="TreeGrafter"/>
</dbReference>
<gene>
    <name evidence="7" type="ORF">B9Q06_11125</name>
</gene>
<keyword evidence="3 6" id="KW-0812">Transmembrane</keyword>
<comment type="caution">
    <text evidence="7">The sequence shown here is derived from an EMBL/GenBank/DDBJ whole genome shotgun (WGS) entry which is preliminary data.</text>
</comment>
<dbReference type="AlphaFoldDB" id="A0A2R6B557"/>
<feature type="transmembrane region" description="Helical" evidence="6">
    <location>
        <begin position="97"/>
        <end position="118"/>
    </location>
</feature>
<reference evidence="7 8" key="1">
    <citation type="submission" date="2017-04" db="EMBL/GenBank/DDBJ databases">
        <title>Novel microbial lineages endemic to geothermal iron-oxide mats fill important gaps in the evolutionary history of Archaea.</title>
        <authorList>
            <person name="Jay Z.J."/>
            <person name="Beam J.P."/>
            <person name="Dlakic M."/>
            <person name="Rusch D.B."/>
            <person name="Kozubal M.A."/>
            <person name="Inskeep W.P."/>
        </authorList>
    </citation>
    <scope>NUCLEOTIDE SEQUENCE [LARGE SCALE GENOMIC DNA]</scope>
    <source>
        <strain evidence="7">ECH_B_2</strain>
    </source>
</reference>
<feature type="transmembrane region" description="Helical" evidence="6">
    <location>
        <begin position="53"/>
        <end position="76"/>
    </location>
</feature>
<sequence length="415" mass="45058">MNLRAEVGRSRSFTFLRMLYGFLGPALMVSVAYMDPGNYGTDLQAGSAYGYRLAWAVWLASIMAIVLQYLSGKLGLASGSSLPELVARSIKRRSGVVGYWFASEVAIAATDLAEYLGTVLALNLLFGIPLIIASFIGAMDVLLIMSLSSRRFRTIEELFMILVGVISLGFFYLALTTTPNFTQAVHFSVVPSLPGQGALFVVVGIVGATVMPHTLFVHSYLTKNKLGSLEPVDKRRILRLHFVENMLLLGLAATVNVAILVVSAASIYPNPNPTIQQSFQVFADRFGRAVAVVFALTLLASGLSSSTTGTIAGQAVMEGMLGVKVNPWVRRLVTRFINVFITTIVLLLGLNPLGVLVYSQVILSILIPLPLYPLLYYTARRKFMGEFVNRNYTTFAAILCAVVITAFNAYLILGA</sequence>
<accession>A0A2R6B557</accession>
<dbReference type="NCBIfam" id="TIGR01197">
    <property type="entry name" value="nramp"/>
    <property type="match status" value="1"/>
</dbReference>
<feature type="transmembrane region" description="Helical" evidence="6">
    <location>
        <begin position="158"/>
        <end position="177"/>
    </location>
</feature>
<dbReference type="GO" id="GO:0005886">
    <property type="term" value="C:plasma membrane"/>
    <property type="evidence" value="ECO:0007669"/>
    <property type="project" value="TreeGrafter"/>
</dbReference>
<dbReference type="PANTHER" id="PTHR11706:SF33">
    <property type="entry name" value="NATURAL RESISTANCE-ASSOCIATED MACROPHAGE PROTEIN 2"/>
    <property type="match status" value="1"/>
</dbReference>
<dbReference type="Pfam" id="PF01566">
    <property type="entry name" value="Nramp"/>
    <property type="match status" value="1"/>
</dbReference>
<feature type="transmembrane region" description="Helical" evidence="6">
    <location>
        <begin position="242"/>
        <end position="268"/>
    </location>
</feature>
<dbReference type="InterPro" id="IPR001046">
    <property type="entry name" value="NRAMP_fam"/>
</dbReference>
<evidence type="ECO:0000313" key="8">
    <source>
        <dbReference type="Proteomes" id="UP000241284"/>
    </source>
</evidence>
<name>A0A2R6B557_9ARCH</name>
<evidence type="ECO:0008006" key="9">
    <source>
        <dbReference type="Google" id="ProtNLM"/>
    </source>
</evidence>
<keyword evidence="4 6" id="KW-1133">Transmembrane helix</keyword>
<keyword evidence="5 6" id="KW-0472">Membrane</keyword>
<feature type="transmembrane region" description="Helical" evidence="6">
    <location>
        <begin position="332"/>
        <end position="350"/>
    </location>
</feature>
<feature type="transmembrane region" description="Helical" evidence="6">
    <location>
        <begin position="197"/>
        <end position="221"/>
    </location>
</feature>
<dbReference type="EMBL" id="NEXH01000039">
    <property type="protein sequence ID" value="PSN93781.1"/>
    <property type="molecule type" value="Genomic_DNA"/>
</dbReference>
<protein>
    <recommendedName>
        <fullName evidence="9">Divalent metal cation transporter</fullName>
    </recommendedName>
</protein>
<evidence type="ECO:0000256" key="3">
    <source>
        <dbReference type="ARBA" id="ARBA00022692"/>
    </source>
</evidence>
<comment type="subcellular location">
    <subcellularLocation>
        <location evidence="1">Membrane</location>
        <topology evidence="1">Multi-pass membrane protein</topology>
    </subcellularLocation>
</comment>
<evidence type="ECO:0000256" key="1">
    <source>
        <dbReference type="ARBA" id="ARBA00004141"/>
    </source>
</evidence>
<proteinExistence type="predicted"/>
<feature type="transmembrane region" description="Helical" evidence="6">
    <location>
        <begin position="124"/>
        <end position="146"/>
    </location>
</feature>
<organism evidence="7 8">
    <name type="scientific">Candidatus Marsarchaeota G2 archaeon ECH_B_2</name>
    <dbReference type="NCBI Taxonomy" id="1978160"/>
    <lineage>
        <taxon>Archaea</taxon>
        <taxon>Candidatus Marsarchaeota</taxon>
        <taxon>Candidatus Marsarchaeota group 2</taxon>
    </lineage>
</organism>
<evidence type="ECO:0000256" key="4">
    <source>
        <dbReference type="ARBA" id="ARBA00022989"/>
    </source>
</evidence>
<dbReference type="GO" id="GO:0015086">
    <property type="term" value="F:cadmium ion transmembrane transporter activity"/>
    <property type="evidence" value="ECO:0007669"/>
    <property type="project" value="TreeGrafter"/>
</dbReference>
<feature type="transmembrane region" description="Helical" evidence="6">
    <location>
        <begin position="356"/>
        <end position="379"/>
    </location>
</feature>
<feature type="transmembrane region" description="Helical" evidence="6">
    <location>
        <begin position="391"/>
        <end position="413"/>
    </location>
</feature>
<evidence type="ECO:0000256" key="5">
    <source>
        <dbReference type="ARBA" id="ARBA00023136"/>
    </source>
</evidence>
<evidence type="ECO:0000256" key="2">
    <source>
        <dbReference type="ARBA" id="ARBA00022448"/>
    </source>
</evidence>
<evidence type="ECO:0000313" key="7">
    <source>
        <dbReference type="EMBL" id="PSN93781.1"/>
    </source>
</evidence>
<evidence type="ECO:0000256" key="6">
    <source>
        <dbReference type="SAM" id="Phobius"/>
    </source>
</evidence>
<dbReference type="NCBIfam" id="NF037982">
    <property type="entry name" value="Nramp_1"/>
    <property type="match status" value="1"/>
</dbReference>
<feature type="transmembrane region" description="Helical" evidence="6">
    <location>
        <begin position="288"/>
        <end position="311"/>
    </location>
</feature>
<dbReference type="Proteomes" id="UP000241284">
    <property type="component" value="Unassembled WGS sequence"/>
</dbReference>
<dbReference type="GO" id="GO:0034755">
    <property type="term" value="P:iron ion transmembrane transport"/>
    <property type="evidence" value="ECO:0007669"/>
    <property type="project" value="TreeGrafter"/>
</dbReference>
<dbReference type="PANTHER" id="PTHR11706">
    <property type="entry name" value="SOLUTE CARRIER PROTEIN FAMILY 11 MEMBER"/>
    <property type="match status" value="1"/>
</dbReference>
<keyword evidence="2" id="KW-0813">Transport</keyword>
<dbReference type="PRINTS" id="PR00447">
    <property type="entry name" value="NATRESASSCMP"/>
</dbReference>